<organism evidence="3 4">
    <name type="scientific">Cecembia lonarensis (strain CCUG 58316 / KCTC 22772 / LW9)</name>
    <dbReference type="NCBI Taxonomy" id="1225176"/>
    <lineage>
        <taxon>Bacteria</taxon>
        <taxon>Pseudomonadati</taxon>
        <taxon>Bacteroidota</taxon>
        <taxon>Cytophagia</taxon>
        <taxon>Cytophagales</taxon>
        <taxon>Cyclobacteriaceae</taxon>
        <taxon>Cecembia</taxon>
    </lineage>
</organism>
<gene>
    <name evidence="3" type="ORF">B879_00654</name>
</gene>
<dbReference type="Pfam" id="PF03372">
    <property type="entry name" value="Exo_endo_phos"/>
    <property type="match status" value="1"/>
</dbReference>
<dbReference type="Gene3D" id="2.60.120.200">
    <property type="match status" value="1"/>
</dbReference>
<dbReference type="InterPro" id="IPR005135">
    <property type="entry name" value="Endo/exonuclease/phosphatase"/>
</dbReference>
<dbReference type="InterPro" id="IPR036691">
    <property type="entry name" value="Endo/exonu/phosph_ase_sf"/>
</dbReference>
<dbReference type="Gene3D" id="3.60.10.10">
    <property type="entry name" value="Endonuclease/exonuclease/phosphatase"/>
    <property type="match status" value="1"/>
</dbReference>
<evidence type="ECO:0000259" key="1">
    <source>
        <dbReference type="Pfam" id="PF03372"/>
    </source>
</evidence>
<dbReference type="SUPFAM" id="SSF56219">
    <property type="entry name" value="DNase I-like"/>
    <property type="match status" value="1"/>
</dbReference>
<dbReference type="RefSeq" id="WP_009183702.1">
    <property type="nucleotide sequence ID" value="NZ_AMGM01000006.1"/>
</dbReference>
<comment type="caution">
    <text evidence="3">The sequence shown here is derived from an EMBL/GenBank/DDBJ whole genome shotgun (WGS) entry which is preliminary data.</text>
</comment>
<dbReference type="NCBIfam" id="NF038128">
    <property type="entry name" value="choice_anch_J"/>
    <property type="match status" value="1"/>
</dbReference>
<dbReference type="Pfam" id="PF18962">
    <property type="entry name" value="Por_Secre_tail"/>
    <property type="match status" value="1"/>
</dbReference>
<evidence type="ECO:0000259" key="2">
    <source>
        <dbReference type="Pfam" id="PF18962"/>
    </source>
</evidence>
<dbReference type="Proteomes" id="UP000004478">
    <property type="component" value="Unassembled WGS sequence"/>
</dbReference>
<reference evidence="3 4" key="1">
    <citation type="journal article" date="2012" name="J. Bacteriol.">
        <title>Draft Genome Sequence of Cecembia lonarensis Strain LW9T, Isolated from Lonar Lake, a Haloalkaline Lake in India.</title>
        <authorList>
            <person name="Shivaji S."/>
            <person name="Ara S."/>
            <person name="Singh A."/>
            <person name="Pinnaka A.K."/>
        </authorList>
    </citation>
    <scope>NUCLEOTIDE SEQUENCE [LARGE SCALE GENOMIC DNA]</scope>
    <source>
        <strain evidence="3 4">LW9</strain>
    </source>
</reference>
<dbReference type="InterPro" id="IPR026444">
    <property type="entry name" value="Secre_tail"/>
</dbReference>
<protein>
    <recommendedName>
        <fullName evidence="5">Secretion system C-terminal sorting domain-containing protein</fullName>
    </recommendedName>
</protein>
<keyword evidence="4" id="KW-1185">Reference proteome</keyword>
<evidence type="ECO:0008006" key="5">
    <source>
        <dbReference type="Google" id="ProtNLM"/>
    </source>
</evidence>
<sequence length="1496" mass="162749">MKKILLKIQFLLLLSLGLFFSIEAQIIASWNFADEPGNQEFTPGSGSDGISALNFTRGTDLSPNAGAGSMNSSQWLGEGERYLSFGFVIEEGRSLNLSSLSIASRSSNTGPSTLALRASVDNFTSDLATWTQSGTANTVQTIDLIGLTGLKGTVEFRIFNTNEVSANGGTLASGGTFRVFNHSSGSVNFVGEITDPDSSGESPTLAFWDFAGEPGNQDFTTGTGSNNAIALNFTRGSGITPTSAANSISGSNWAVEANRYFSFGLEIEEGFEADLKDLVISSRSSGTGPGNLVLRYSIDDFTSDLATWSQSGTSFNNQIIDLSSLIGLQGRVEFRIFVLNTTSAGGGTLASGGTFRVGNFLNDGIFTPVSIRGELQETQPAVPVVVANWNFAGEPGNQESTAGSTDAEGIQVQDFARGADINPASASNSISSNGWNAGEDRFFTFGFTVAQDKLVDLNALQIGTRSSNTGPRDMALRYSGDGFTSNLATWTSENVFLNQVIDLSSLQNLTGEVEFRIVTISDVSANEGTIASGGTFRATNFFPDNLGTRFIGIVKEAEGVIVPNFNFDIEELDFGIVSVREEKPILSYQLSASNLSGPVTVNTSAPLSLSKDGNDFAASIVFTTEELNGAQSVFVKLDNESSGNLNLSISHETNGTTPVSLPVKAAVLDPFNIQEDFNNSCPEGLPSGWIGFSVEGPQEWECTNFGRAGTTSTANAPFGLQMNGFAGGTQVLNEDWLITPAYDLTEFDFPLLSFWSRAAFEGPRLRLLVSTDYEEGDPRAATWNELPDRFATQNIWTFSEEINLDVFKSANVRIAFVYNSSIETGATRWTLDDFALRNSSTPPAPFLVNDIGNVDYWHFGIQPVGTVSTESRDFRFSLSDAVAPLTIEAIEGFEFSKNGTDFFASLSYTPEEAGLNNLVTIRFAPQTEGAFSGPIKFTSGDLSMMRGFLTGATLERKNTFDVVTWNIEWFGSTQNNQGPSNVELQLQNVKKVIEDLQADVYAFQEITNLEKFNELVSSLEGYEGIVSPAVSQGPDSFETGQKLTFLYKTATVEKVTSRVLLEGVQPEDLVGYPSTPDRFWASGRLPFLMEVKTNINGVRQNINLINVHTRSNGGGESAANPRYAMRRYDVNVLKDSLDTYYANVPLIILGDFNDDLDETVADQTAPTVNTSETSFINYINDPENYIPVTLSLSQAGLRTFPTFENVIDHMIITDELRENWLVNSERVVAPFELIPNYLSTTSDHIPVKTRFTLTCDLELGNIVGIDEVCAGNNEILLILVGGNYSIINGWEFSEDNGENWHPIASSAGLSEIIVNDLSTNTLFRAILSTDICGPEPTMAFEVKVNRLPEPIIFFEESFLITIEGNYTYNWFKDGALVATTQENRLRIQGRGNYEVEIVNEKGCNALSESFAFPQQRQASQVLISPNPTNYLVNITLKNGEGLQNVVLMSTYGLQIDQILTEEGFATFDVSNLAKGVYLIMVTDQFGNKTIDRLLVN</sequence>
<dbReference type="NCBIfam" id="TIGR04183">
    <property type="entry name" value="Por_Secre_tail"/>
    <property type="match status" value="1"/>
</dbReference>
<accession>K1L2R4</accession>
<dbReference type="GO" id="GO:0003824">
    <property type="term" value="F:catalytic activity"/>
    <property type="evidence" value="ECO:0007669"/>
    <property type="project" value="InterPro"/>
</dbReference>
<evidence type="ECO:0000313" key="3">
    <source>
        <dbReference type="EMBL" id="EKB50675.1"/>
    </source>
</evidence>
<name>K1L2R4_CECL9</name>
<dbReference type="EMBL" id="AMGM01000006">
    <property type="protein sequence ID" value="EKB50675.1"/>
    <property type="molecule type" value="Genomic_DNA"/>
</dbReference>
<evidence type="ECO:0000313" key="4">
    <source>
        <dbReference type="Proteomes" id="UP000004478"/>
    </source>
</evidence>
<feature type="domain" description="Secretion system C-terminal sorting" evidence="2">
    <location>
        <begin position="1423"/>
        <end position="1493"/>
    </location>
</feature>
<proteinExistence type="predicted"/>
<feature type="domain" description="Endonuclease/exonuclease/phosphatase" evidence="1">
    <location>
        <begin position="963"/>
        <end position="1244"/>
    </location>
</feature>